<evidence type="ECO:0000256" key="1">
    <source>
        <dbReference type="SAM" id="MobiDB-lite"/>
    </source>
</evidence>
<feature type="compositionally biased region" description="Basic residues" evidence="1">
    <location>
        <begin position="56"/>
        <end position="66"/>
    </location>
</feature>
<evidence type="ECO:0000259" key="2">
    <source>
        <dbReference type="Pfam" id="PF25545"/>
    </source>
</evidence>
<proteinExistence type="predicted"/>
<dbReference type="InterPro" id="IPR057684">
    <property type="entry name" value="DUF7924"/>
</dbReference>
<evidence type="ECO:0000313" key="4">
    <source>
        <dbReference type="Proteomes" id="UP001056012"/>
    </source>
</evidence>
<dbReference type="EMBL" id="CP089277">
    <property type="protein sequence ID" value="USP78430.1"/>
    <property type="molecule type" value="Genomic_DNA"/>
</dbReference>
<gene>
    <name evidence="3" type="ORF">yc1106_05704</name>
</gene>
<reference evidence="3" key="1">
    <citation type="submission" date="2021-12" db="EMBL/GenBank/DDBJ databases">
        <title>Curvularia clavata genome.</title>
        <authorList>
            <person name="Cao Y."/>
        </authorList>
    </citation>
    <scope>NUCLEOTIDE SEQUENCE</scope>
    <source>
        <strain evidence="3">Yc1106</strain>
    </source>
</reference>
<dbReference type="AlphaFoldDB" id="A0A9Q9DTX1"/>
<feature type="region of interest" description="Disordered" evidence="1">
    <location>
        <begin position="1"/>
        <end position="97"/>
    </location>
</feature>
<dbReference type="PANTHER" id="PTHR42470:SF2">
    <property type="match status" value="1"/>
</dbReference>
<dbReference type="Pfam" id="PF25545">
    <property type="entry name" value="DUF7924"/>
    <property type="match status" value="1"/>
</dbReference>
<dbReference type="OrthoDB" id="5132737at2759"/>
<dbReference type="PANTHER" id="PTHR42470">
    <property type="entry name" value="VAST DOMAIN-CONTAINING PROTEIN"/>
    <property type="match status" value="1"/>
</dbReference>
<keyword evidence="4" id="KW-1185">Reference proteome</keyword>
<dbReference type="VEuPathDB" id="FungiDB:yc1106_05704"/>
<organism evidence="3 4">
    <name type="scientific">Curvularia clavata</name>
    <dbReference type="NCBI Taxonomy" id="95742"/>
    <lineage>
        <taxon>Eukaryota</taxon>
        <taxon>Fungi</taxon>
        <taxon>Dikarya</taxon>
        <taxon>Ascomycota</taxon>
        <taxon>Pezizomycotina</taxon>
        <taxon>Dothideomycetes</taxon>
        <taxon>Pleosporomycetidae</taxon>
        <taxon>Pleosporales</taxon>
        <taxon>Pleosporineae</taxon>
        <taxon>Pleosporaceae</taxon>
        <taxon>Curvularia</taxon>
    </lineage>
</organism>
<dbReference type="Proteomes" id="UP001056012">
    <property type="component" value="Chromosome 4"/>
</dbReference>
<protein>
    <recommendedName>
        <fullName evidence="2">DUF7924 domain-containing protein</fullName>
    </recommendedName>
</protein>
<feature type="compositionally biased region" description="Basic and acidic residues" evidence="1">
    <location>
        <begin position="67"/>
        <end position="96"/>
    </location>
</feature>
<feature type="domain" description="DUF7924" evidence="2">
    <location>
        <begin position="211"/>
        <end position="431"/>
    </location>
</feature>
<sequence>MGVNSRVVKTVARKRQPQKTKITTPIRRSERIRQRLAQEKNAQDTQIRPPIVKKPSYPKRKQPNKPRQRDQPVEKAQRLSSDTAERAHDESAHDDQSMDSFDAIDYWREHREWPQRYLKAKAAKTEVKLHEKVREKRGLPWPIPKAKETPSITDVDESVDYDEYDLKRENIFLKNHAVGLPDEVKQQCDDFFQREEPEPKNTLFDIDIFPVVLQMLRLGNEARIIRDITMLLVPSAEILTIRRPREERIFVETTDELWTDMIPILHPRPRPLYGVGFRKKAFSEDQIKRLEQFVGSVGCRYESYFKTTFLMYFPFLTCYFNEVLNTADRHGAHAAAIAVRAVVELFRLVKREKEVDRQVLAFSISHHDCAVRIWGYYPVIDGDSTQYYRHGIDGFDFEVRDGRRRWDTYKFTRNVYDKWAPKHLKRICSAIDLIPCNSEGNSEDDSEDEDRY</sequence>
<accession>A0A9Q9DTX1</accession>
<name>A0A9Q9DTX1_CURCL</name>
<feature type="compositionally biased region" description="Basic and acidic residues" evidence="1">
    <location>
        <begin position="27"/>
        <end position="42"/>
    </location>
</feature>
<evidence type="ECO:0000313" key="3">
    <source>
        <dbReference type="EMBL" id="USP78430.1"/>
    </source>
</evidence>